<organism evidence="2 3">
    <name type="scientific">Chamaesiphon minutus (strain ATCC 27169 / PCC 6605)</name>
    <dbReference type="NCBI Taxonomy" id="1173020"/>
    <lineage>
        <taxon>Bacteria</taxon>
        <taxon>Bacillati</taxon>
        <taxon>Cyanobacteriota</taxon>
        <taxon>Cyanophyceae</taxon>
        <taxon>Gomontiellales</taxon>
        <taxon>Chamaesiphonaceae</taxon>
        <taxon>Chamaesiphon</taxon>
    </lineage>
</organism>
<reference evidence="2 3" key="1">
    <citation type="submission" date="2012-05" db="EMBL/GenBank/DDBJ databases">
        <title>Finished chromosome of genome of Chamaesiphon sp. PCC 6605.</title>
        <authorList>
            <consortium name="US DOE Joint Genome Institute"/>
            <person name="Gugger M."/>
            <person name="Coursin T."/>
            <person name="Rippka R."/>
            <person name="Tandeau De Marsac N."/>
            <person name="Huntemann M."/>
            <person name="Wei C.-L."/>
            <person name="Han J."/>
            <person name="Detter J.C."/>
            <person name="Han C."/>
            <person name="Tapia R."/>
            <person name="Chen A."/>
            <person name="Kyrpides N."/>
            <person name="Mavromatis K."/>
            <person name="Markowitz V."/>
            <person name="Szeto E."/>
            <person name="Ivanova N."/>
            <person name="Pagani I."/>
            <person name="Pati A."/>
            <person name="Goodwin L."/>
            <person name="Nordberg H.P."/>
            <person name="Cantor M.N."/>
            <person name="Hua S.X."/>
            <person name="Woyke T."/>
            <person name="Kerfeld C.A."/>
        </authorList>
    </citation>
    <scope>NUCLEOTIDE SEQUENCE [LARGE SCALE GENOMIC DNA]</scope>
    <source>
        <strain evidence="3">ATCC 27169 / PCC 6605</strain>
    </source>
</reference>
<name>K9UD46_CHAP6</name>
<dbReference type="KEGG" id="cmp:Cha6605_1588"/>
<dbReference type="eggNOG" id="COG3843">
    <property type="taxonomic scope" value="Bacteria"/>
</dbReference>
<dbReference type="EMBL" id="CP003600">
    <property type="protein sequence ID" value="AFY92740.1"/>
    <property type="molecule type" value="Genomic_DNA"/>
</dbReference>
<gene>
    <name evidence="2" type="ORF">Cha6605_1588</name>
</gene>
<dbReference type="InterPro" id="IPR005094">
    <property type="entry name" value="Endonuclease_MobA/VirD2"/>
</dbReference>
<dbReference type="OrthoDB" id="423968at2"/>
<protein>
    <submittedName>
        <fullName evidence="2">Relaxase/mobilization nuclease</fullName>
    </submittedName>
</protein>
<feature type="domain" description="MobA/VirD2-like nuclease" evidence="1">
    <location>
        <begin position="17"/>
        <end position="151"/>
    </location>
</feature>
<keyword evidence="3" id="KW-1185">Reference proteome</keyword>
<dbReference type="RefSeq" id="WP_015158916.1">
    <property type="nucleotide sequence ID" value="NC_019697.1"/>
</dbReference>
<dbReference type="AlphaFoldDB" id="K9UD46"/>
<evidence type="ECO:0000259" key="1">
    <source>
        <dbReference type="Pfam" id="PF03432"/>
    </source>
</evidence>
<dbReference type="Proteomes" id="UP000010366">
    <property type="component" value="Chromosome"/>
</dbReference>
<dbReference type="STRING" id="1173020.Cha6605_1588"/>
<evidence type="ECO:0000313" key="2">
    <source>
        <dbReference type="EMBL" id="AFY92740.1"/>
    </source>
</evidence>
<evidence type="ECO:0000313" key="3">
    <source>
        <dbReference type="Proteomes" id="UP000010366"/>
    </source>
</evidence>
<dbReference type="Pfam" id="PF03432">
    <property type="entry name" value="Relaxase"/>
    <property type="match status" value="1"/>
</dbReference>
<proteinExistence type="predicted"/>
<dbReference type="HOGENOM" id="CLU_445298_0_0_3"/>
<accession>K9UD46</accession>
<sequence>MISRTTHGSNFKGLLDYLLNPEKRPEIIANYMFGNNPTDLAREFNEVASLRPTTKLPVRHISLSFAPGDVVDRLDRESIVNRVMTHMGYDDCQFIGIAHHRDDPGHDLPHDHDHLHIVVNAVDVYGRRVSDSWDRFKIQPILRGIERDFGLQPVKNSWEVKQEKVHKLNPDLEIFQLVDRSLENCPNLETWIDRLQESQIDVLFALRQDNQVNGITYLQGSRAYKGSEIGVSWNAVARQVPTTPDNLPLIRAANDKSQEHRMDLGEIERQNFDRAVMMANMVVKGRERIKTGRLDIKRDGDTLTAYRMRPHRQIFKAIETLGGWEPVGFPNIERIDLNLLTKLSGYKDAPAYILEEQDLTIVRVADEIALREPQRAFHQRRIDSEGTSELCASRQAAFPLGNRSSELPHSSSIPVTLKQIIDLKNYYVNSPEGRAKPEGSDALEKFDIYKLQLSQHGKAATGDPNLKMTNKFFKTFESDRIKLCAADRANLDAASAFATEQAQIALEIAQASSLELRQRSRGCSR</sequence>